<keyword evidence="3" id="KW-1185">Reference proteome</keyword>
<dbReference type="EMBL" id="JAFKCU010000007">
    <property type="protein sequence ID" value="MBN7817790.1"/>
    <property type="molecule type" value="Genomic_DNA"/>
</dbReference>
<gene>
    <name evidence="2" type="ORF">J0A69_20270</name>
</gene>
<dbReference type="PANTHER" id="PTHR38590:SF1">
    <property type="entry name" value="BLL0828 PROTEIN"/>
    <property type="match status" value="1"/>
</dbReference>
<dbReference type="InterPro" id="IPR011335">
    <property type="entry name" value="Restrct_endonuc-II-like"/>
</dbReference>
<sequence>MSYSSNLFYGAPSTTLQKAKELRKTLTPAERRLWEVLQNRKLDGYKFRRQHPIYKYIADFYCHELILVIELDGGVHDGLEQKEHDLNRDQVIQEFGMRILRIRNEEVMADVGEVIRKIKEFLV</sequence>
<dbReference type="GO" id="GO:0004519">
    <property type="term" value="F:endonuclease activity"/>
    <property type="evidence" value="ECO:0007669"/>
    <property type="project" value="UniProtKB-KW"/>
</dbReference>
<accession>A0ABS3CL14</accession>
<dbReference type="InterPro" id="IPR047216">
    <property type="entry name" value="Endonuclease_DUF559_bact"/>
</dbReference>
<organism evidence="2 3">
    <name type="scientific">Algoriphagus pacificus</name>
    <dbReference type="NCBI Taxonomy" id="2811234"/>
    <lineage>
        <taxon>Bacteria</taxon>
        <taxon>Pseudomonadati</taxon>
        <taxon>Bacteroidota</taxon>
        <taxon>Cytophagia</taxon>
        <taxon>Cytophagales</taxon>
        <taxon>Cyclobacteriaceae</taxon>
        <taxon>Algoriphagus</taxon>
    </lineage>
</organism>
<keyword evidence="2" id="KW-0540">Nuclease</keyword>
<dbReference type="Gene3D" id="3.40.960.10">
    <property type="entry name" value="VSR Endonuclease"/>
    <property type="match status" value="1"/>
</dbReference>
<reference evidence="2 3" key="1">
    <citation type="submission" date="2021-03" db="EMBL/GenBank/DDBJ databases">
        <title>novel species isolated from a fishpond in China.</title>
        <authorList>
            <person name="Lu H."/>
            <person name="Cai Z."/>
        </authorList>
    </citation>
    <scope>NUCLEOTIDE SEQUENCE [LARGE SCALE GENOMIC DNA]</scope>
    <source>
        <strain evidence="2 3">YJ13C</strain>
    </source>
</reference>
<keyword evidence="2" id="KW-0255">Endonuclease</keyword>
<evidence type="ECO:0000313" key="2">
    <source>
        <dbReference type="EMBL" id="MBN7817790.1"/>
    </source>
</evidence>
<dbReference type="PANTHER" id="PTHR38590">
    <property type="entry name" value="BLL0828 PROTEIN"/>
    <property type="match status" value="1"/>
</dbReference>
<evidence type="ECO:0000259" key="1">
    <source>
        <dbReference type="Pfam" id="PF04480"/>
    </source>
</evidence>
<dbReference type="SUPFAM" id="SSF52980">
    <property type="entry name" value="Restriction endonuclease-like"/>
    <property type="match status" value="1"/>
</dbReference>
<dbReference type="RefSeq" id="WP_206588457.1">
    <property type="nucleotide sequence ID" value="NZ_JAFKCU010000007.1"/>
</dbReference>
<name>A0ABS3CL14_9BACT</name>
<protein>
    <submittedName>
        <fullName evidence="2">Endonuclease domain-containing protein</fullName>
    </submittedName>
</protein>
<dbReference type="CDD" id="cd01038">
    <property type="entry name" value="Endonuclease_DUF559"/>
    <property type="match status" value="1"/>
</dbReference>
<dbReference type="Pfam" id="PF04480">
    <property type="entry name" value="DUF559"/>
    <property type="match status" value="1"/>
</dbReference>
<dbReference type="InterPro" id="IPR007569">
    <property type="entry name" value="DUF559"/>
</dbReference>
<feature type="domain" description="DUF559" evidence="1">
    <location>
        <begin position="16"/>
        <end position="122"/>
    </location>
</feature>
<keyword evidence="2" id="KW-0378">Hydrolase</keyword>
<dbReference type="Proteomes" id="UP000664480">
    <property type="component" value="Unassembled WGS sequence"/>
</dbReference>
<proteinExistence type="predicted"/>
<evidence type="ECO:0000313" key="3">
    <source>
        <dbReference type="Proteomes" id="UP000664480"/>
    </source>
</evidence>
<comment type="caution">
    <text evidence="2">The sequence shown here is derived from an EMBL/GenBank/DDBJ whole genome shotgun (WGS) entry which is preliminary data.</text>
</comment>